<evidence type="ECO:0000256" key="2">
    <source>
        <dbReference type="ARBA" id="ARBA00022448"/>
    </source>
</evidence>
<comment type="subcellular location">
    <subcellularLocation>
        <location evidence="1">Membrane</location>
        <topology evidence="1">Multi-pass membrane protein</topology>
    </subcellularLocation>
</comment>
<evidence type="ECO:0000256" key="5">
    <source>
        <dbReference type="ARBA" id="ARBA00023136"/>
    </source>
</evidence>
<keyword evidence="6" id="KW-0479">Metal-binding</keyword>
<feature type="transmembrane region" description="Helical" evidence="7">
    <location>
        <begin position="7"/>
        <end position="33"/>
    </location>
</feature>
<evidence type="ECO:0000313" key="8">
    <source>
        <dbReference type="EnsemblMetazoa" id="BGLB019848-PA"/>
    </source>
</evidence>
<protein>
    <submittedName>
        <fullName evidence="8">Uncharacterized protein</fullName>
    </submittedName>
</protein>
<dbReference type="PROSITE" id="PS50267">
    <property type="entry name" value="NA_NEUROTRAN_SYMP_3"/>
    <property type="match status" value="1"/>
</dbReference>
<dbReference type="GO" id="GO:0005886">
    <property type="term" value="C:plasma membrane"/>
    <property type="evidence" value="ECO:0007669"/>
    <property type="project" value="TreeGrafter"/>
</dbReference>
<evidence type="ECO:0000313" key="9">
    <source>
        <dbReference type="Proteomes" id="UP000076420"/>
    </source>
</evidence>
<keyword evidence="5 7" id="KW-0472">Membrane</keyword>
<evidence type="ECO:0000256" key="1">
    <source>
        <dbReference type="ARBA" id="ARBA00004141"/>
    </source>
</evidence>
<feature type="binding site" evidence="6">
    <location>
        <position position="88"/>
    </location>
    <ligand>
        <name>Na(+)</name>
        <dbReference type="ChEBI" id="CHEBI:29101"/>
        <label>1</label>
    </ligand>
</feature>
<gene>
    <name evidence="8" type="primary">106057852</name>
</gene>
<dbReference type="SUPFAM" id="SSF161070">
    <property type="entry name" value="SNF-like"/>
    <property type="match status" value="1"/>
</dbReference>
<dbReference type="InterPro" id="IPR000175">
    <property type="entry name" value="Na/ntran_symport"/>
</dbReference>
<organism evidence="8 9">
    <name type="scientific">Biomphalaria glabrata</name>
    <name type="common">Bloodfluke planorb</name>
    <name type="synonym">Freshwater snail</name>
    <dbReference type="NCBI Taxonomy" id="6526"/>
    <lineage>
        <taxon>Eukaryota</taxon>
        <taxon>Metazoa</taxon>
        <taxon>Spiralia</taxon>
        <taxon>Lophotrochozoa</taxon>
        <taxon>Mollusca</taxon>
        <taxon>Gastropoda</taxon>
        <taxon>Heterobranchia</taxon>
        <taxon>Euthyneura</taxon>
        <taxon>Panpulmonata</taxon>
        <taxon>Hygrophila</taxon>
        <taxon>Lymnaeoidea</taxon>
        <taxon>Planorbidae</taxon>
        <taxon>Biomphalaria</taxon>
    </lineage>
</organism>
<evidence type="ECO:0000256" key="4">
    <source>
        <dbReference type="ARBA" id="ARBA00022989"/>
    </source>
</evidence>
<dbReference type="PANTHER" id="PTHR11616">
    <property type="entry name" value="SODIUM/CHLORIDE DEPENDENT TRANSPORTER"/>
    <property type="match status" value="1"/>
</dbReference>
<reference evidence="8" key="1">
    <citation type="submission" date="2020-05" db="UniProtKB">
        <authorList>
            <consortium name="EnsemblMetazoa"/>
        </authorList>
    </citation>
    <scope>IDENTIFICATION</scope>
    <source>
        <strain evidence="8">BB02</strain>
    </source>
</reference>
<dbReference type="PANTHER" id="PTHR11616:SF241">
    <property type="entry name" value="SODIUM- AND CHLORIDE-DEPENDENT GLYCINE TRANSPORTER 2"/>
    <property type="match status" value="1"/>
</dbReference>
<dbReference type="KEGG" id="bgt:106057852"/>
<feature type="binding site" evidence="6">
    <location>
        <position position="56"/>
    </location>
    <ligand>
        <name>Na(+)</name>
        <dbReference type="ChEBI" id="CHEBI:29101"/>
        <label>1</label>
    </ligand>
</feature>
<dbReference type="EnsemblMetazoa" id="BGLB019848-RA">
    <property type="protein sequence ID" value="BGLB019848-PA"/>
    <property type="gene ID" value="BGLB019848"/>
</dbReference>
<keyword evidence="2" id="KW-0813">Transport</keyword>
<evidence type="ECO:0000256" key="6">
    <source>
        <dbReference type="PIRSR" id="PIRSR600175-1"/>
    </source>
</evidence>
<dbReference type="Pfam" id="PF00209">
    <property type="entry name" value="SNF"/>
    <property type="match status" value="1"/>
</dbReference>
<feature type="transmembrane region" description="Helical" evidence="7">
    <location>
        <begin position="53"/>
        <end position="70"/>
    </location>
</feature>
<proteinExistence type="predicted"/>
<keyword evidence="6" id="KW-0915">Sodium</keyword>
<sequence>MHFAAPFPYLVLTILLIRGCTLPGATKGLLFYIVPRWEKLTDFNVWGDAALQIFYSVGMAWGGIITMASYNKFNHNVYRDSMLVPVINCGTSLFAGFVIFSVLGYMAHELNTSVDEIVTQGNHLKKLLS</sequence>
<feature type="transmembrane region" description="Helical" evidence="7">
    <location>
        <begin position="82"/>
        <end position="106"/>
    </location>
</feature>
<dbReference type="AlphaFoldDB" id="A0A2C9KHS4"/>
<dbReference type="GO" id="GO:0089718">
    <property type="term" value="P:amino acid import across plasma membrane"/>
    <property type="evidence" value="ECO:0007669"/>
    <property type="project" value="TreeGrafter"/>
</dbReference>
<dbReference type="Proteomes" id="UP000076420">
    <property type="component" value="Unassembled WGS sequence"/>
</dbReference>
<name>A0A2C9KHS4_BIOGL</name>
<accession>A0A2C9KHS4</accession>
<dbReference type="VEuPathDB" id="VectorBase:BGLB019848"/>
<keyword evidence="3 7" id="KW-0812">Transmembrane</keyword>
<dbReference type="InterPro" id="IPR037272">
    <property type="entry name" value="SNS_sf"/>
</dbReference>
<evidence type="ECO:0000256" key="7">
    <source>
        <dbReference type="SAM" id="Phobius"/>
    </source>
</evidence>
<dbReference type="STRING" id="6526.A0A2C9KHS4"/>
<keyword evidence="4 7" id="KW-1133">Transmembrane helix</keyword>
<evidence type="ECO:0000256" key="3">
    <source>
        <dbReference type="ARBA" id="ARBA00022692"/>
    </source>
</evidence>
<dbReference type="GO" id="GO:0005283">
    <property type="term" value="F:amino acid:sodium symporter activity"/>
    <property type="evidence" value="ECO:0007669"/>
    <property type="project" value="TreeGrafter"/>
</dbReference>
<dbReference type="GO" id="GO:0046872">
    <property type="term" value="F:metal ion binding"/>
    <property type="evidence" value="ECO:0007669"/>
    <property type="project" value="UniProtKB-KW"/>
</dbReference>